<reference evidence="2 3" key="1">
    <citation type="journal article" date="2020" name="ISME J.">
        <title>Comparative genomics reveals insights into cyanobacterial evolution and habitat adaptation.</title>
        <authorList>
            <person name="Chen M.Y."/>
            <person name="Teng W.K."/>
            <person name="Zhao L."/>
            <person name="Hu C.X."/>
            <person name="Zhou Y.K."/>
            <person name="Han B.P."/>
            <person name="Song L.R."/>
            <person name="Shu W.S."/>
        </authorList>
    </citation>
    <scope>NUCLEOTIDE SEQUENCE [LARGE SCALE GENOMIC DNA]</scope>
    <source>
        <strain evidence="2 3">FACHB-196</strain>
    </source>
</reference>
<dbReference type="Proteomes" id="UP000640531">
    <property type="component" value="Unassembled WGS sequence"/>
</dbReference>
<keyword evidence="3" id="KW-1185">Reference proteome</keyword>
<proteinExistence type="predicted"/>
<dbReference type="RefSeq" id="WP_190716879.1">
    <property type="nucleotide sequence ID" value="NZ_JACJST010000017.1"/>
</dbReference>
<organism evidence="2 3">
    <name type="scientific">Anabaena lutea FACHB-196</name>
    <dbReference type="NCBI Taxonomy" id="2692881"/>
    <lineage>
        <taxon>Bacteria</taxon>
        <taxon>Bacillati</taxon>
        <taxon>Cyanobacteriota</taxon>
        <taxon>Cyanophyceae</taxon>
        <taxon>Nostocales</taxon>
        <taxon>Nostocaceae</taxon>
        <taxon>Anabaena</taxon>
    </lineage>
</organism>
<dbReference type="EMBL" id="JACJST010000017">
    <property type="protein sequence ID" value="MBD2569748.1"/>
    <property type="molecule type" value="Genomic_DNA"/>
</dbReference>
<evidence type="ECO:0000313" key="2">
    <source>
        <dbReference type="EMBL" id="MBD2569748.1"/>
    </source>
</evidence>
<feature type="region of interest" description="Disordered" evidence="1">
    <location>
        <begin position="1"/>
        <end position="46"/>
    </location>
</feature>
<comment type="caution">
    <text evidence="2">The sequence shown here is derived from an EMBL/GenBank/DDBJ whole genome shotgun (WGS) entry which is preliminary data.</text>
</comment>
<protein>
    <submittedName>
        <fullName evidence="2">Uncharacterized protein</fullName>
    </submittedName>
</protein>
<evidence type="ECO:0000313" key="3">
    <source>
        <dbReference type="Proteomes" id="UP000640531"/>
    </source>
</evidence>
<feature type="compositionally biased region" description="Basic and acidic residues" evidence="1">
    <location>
        <begin position="16"/>
        <end position="46"/>
    </location>
</feature>
<evidence type="ECO:0000256" key="1">
    <source>
        <dbReference type="SAM" id="MobiDB-lite"/>
    </source>
</evidence>
<accession>A0ABR8FIG5</accession>
<gene>
    <name evidence="2" type="ORF">H6G59_17975</name>
</gene>
<name>A0ABR8FIG5_9NOST</name>
<sequence>MIKFHFKIDTNGQTRGRGEEETRGRGEEETRGHGDGEMGRWGDGEMGRSHKGRFLILSVKAGLGRQGGKVDKEDFIRTMVF</sequence>